<sequence>MMYDDDYSVDEYSLRPFFGRTVCVVTYDDARHTGVLTSCGSSTLVLNGERSARPVKRGRKSKIQAEISASEQETPYVSEPLYWGKMGLEPPLQINSSKSVISLEHVKAVWPI</sequence>
<reference evidence="1 2" key="1">
    <citation type="submission" date="2018-07" db="EMBL/GenBank/DDBJ databases">
        <title>Genomic Encyclopedia of Type Strains, Phase III (KMG-III): the genomes of soil and plant-associated and newly described type strains.</title>
        <authorList>
            <person name="Whitman W."/>
        </authorList>
    </citation>
    <scope>NUCLEOTIDE SEQUENCE [LARGE SCALE GENOMIC DNA]</scope>
    <source>
        <strain evidence="1 2">CECT 7287</strain>
    </source>
</reference>
<dbReference type="RefSeq" id="WP_116063349.1">
    <property type="nucleotide sequence ID" value="NZ_QRDZ01000023.1"/>
</dbReference>
<organism evidence="1 2">
    <name type="scientific">Cohnella phaseoli</name>
    <dbReference type="NCBI Taxonomy" id="456490"/>
    <lineage>
        <taxon>Bacteria</taxon>
        <taxon>Bacillati</taxon>
        <taxon>Bacillota</taxon>
        <taxon>Bacilli</taxon>
        <taxon>Bacillales</taxon>
        <taxon>Paenibacillaceae</taxon>
        <taxon>Cohnella</taxon>
    </lineage>
</organism>
<dbReference type="OrthoDB" id="2639081at2"/>
<accession>A0A3D9IS65</accession>
<dbReference type="EMBL" id="QRDZ01000023">
    <property type="protein sequence ID" value="RED64359.1"/>
    <property type="molecule type" value="Genomic_DNA"/>
</dbReference>
<dbReference type="Proteomes" id="UP000256977">
    <property type="component" value="Unassembled WGS sequence"/>
</dbReference>
<proteinExistence type="predicted"/>
<keyword evidence="2" id="KW-1185">Reference proteome</keyword>
<evidence type="ECO:0000313" key="1">
    <source>
        <dbReference type="EMBL" id="RED64359.1"/>
    </source>
</evidence>
<dbReference type="AlphaFoldDB" id="A0A3D9IS65"/>
<name>A0A3D9IS65_9BACL</name>
<comment type="caution">
    <text evidence="1">The sequence shown here is derived from an EMBL/GenBank/DDBJ whole genome shotgun (WGS) entry which is preliminary data.</text>
</comment>
<gene>
    <name evidence="1" type="ORF">DFP98_12331</name>
</gene>
<evidence type="ECO:0000313" key="2">
    <source>
        <dbReference type="Proteomes" id="UP000256977"/>
    </source>
</evidence>
<protein>
    <submittedName>
        <fullName evidence="1">Uncharacterized protein</fullName>
    </submittedName>
</protein>